<evidence type="ECO:0000256" key="6">
    <source>
        <dbReference type="ARBA" id="ARBA00022777"/>
    </source>
</evidence>
<name>A0A377FUU1_9BACL</name>
<dbReference type="Pfam" id="PF00781">
    <property type="entry name" value="DAGK_cat"/>
    <property type="match status" value="1"/>
</dbReference>
<sequence>MKALVISNPSSGTSETMLGEVVATVESLYDEIHIQKTLAEGDAARLAQASKSYDHLLVIGGDGTLHEVVNGLMHLAKDERPSIGLIPGGTCNDFARALGLPVEPIEAARIIKMNHTESVDVMRINERFGLNFVGVGLIADASRQIDPIQKETLGSIGYFLATIRQFRELDPFNVRIERDGDIVHDGAVSFLYIGNGAYLGTVPTKLPTQSFNDGLVEVVHSSAIGFPMIRQLLAQQLGLEQSSDEWVHLQMSDLTIRLEEPQLIDVDGEHFTTDELHIDVLPNELAFFVPTHETV</sequence>
<evidence type="ECO:0000256" key="10">
    <source>
        <dbReference type="ARBA" id="ARBA00023264"/>
    </source>
</evidence>
<keyword evidence="5" id="KW-0547">Nucleotide-binding</keyword>
<accession>A0A377FUU1</accession>
<dbReference type="GO" id="GO:0004143">
    <property type="term" value="F:ATP-dependent diacylglycerol kinase activity"/>
    <property type="evidence" value="ECO:0007669"/>
    <property type="project" value="TreeGrafter"/>
</dbReference>
<keyword evidence="6 12" id="KW-0418">Kinase</keyword>
<dbReference type="GO" id="GO:0005524">
    <property type="term" value="F:ATP binding"/>
    <property type="evidence" value="ECO:0007669"/>
    <property type="project" value="UniProtKB-KW"/>
</dbReference>
<dbReference type="Proteomes" id="UP000254060">
    <property type="component" value="Unassembled WGS sequence"/>
</dbReference>
<comment type="cofactor">
    <cofactor evidence="1">
        <name>Mg(2+)</name>
        <dbReference type="ChEBI" id="CHEBI:18420"/>
    </cofactor>
</comment>
<proteinExistence type="inferred from homology"/>
<evidence type="ECO:0000256" key="4">
    <source>
        <dbReference type="ARBA" id="ARBA00022679"/>
    </source>
</evidence>
<dbReference type="InterPro" id="IPR016064">
    <property type="entry name" value="NAD/diacylglycerol_kinase_sf"/>
</dbReference>
<evidence type="ECO:0000256" key="5">
    <source>
        <dbReference type="ARBA" id="ARBA00022741"/>
    </source>
</evidence>
<gene>
    <name evidence="12" type="primary">bmrU</name>
    <name evidence="12" type="ORF">NCTC13163_01704</name>
</gene>
<evidence type="ECO:0000313" key="13">
    <source>
        <dbReference type="Proteomes" id="UP000254060"/>
    </source>
</evidence>
<organism evidence="12 13">
    <name type="scientific">Exiguobacterium aurantiacum</name>
    <dbReference type="NCBI Taxonomy" id="33987"/>
    <lineage>
        <taxon>Bacteria</taxon>
        <taxon>Bacillati</taxon>
        <taxon>Bacillota</taxon>
        <taxon>Bacilli</taxon>
        <taxon>Bacillales</taxon>
        <taxon>Bacillales Family XII. Incertae Sedis</taxon>
        <taxon>Exiguobacterium</taxon>
    </lineage>
</organism>
<keyword evidence="8" id="KW-0443">Lipid metabolism</keyword>
<evidence type="ECO:0000256" key="7">
    <source>
        <dbReference type="ARBA" id="ARBA00022840"/>
    </source>
</evidence>
<dbReference type="PROSITE" id="PS50146">
    <property type="entry name" value="DAGK"/>
    <property type="match status" value="1"/>
</dbReference>
<dbReference type="GO" id="GO:0005886">
    <property type="term" value="C:plasma membrane"/>
    <property type="evidence" value="ECO:0007669"/>
    <property type="project" value="TreeGrafter"/>
</dbReference>
<keyword evidence="9" id="KW-0594">Phospholipid biosynthesis</keyword>
<dbReference type="InterPro" id="IPR005218">
    <property type="entry name" value="Diacylglycerol/lipid_kinase"/>
</dbReference>
<dbReference type="SMART" id="SM00046">
    <property type="entry name" value="DAGKc"/>
    <property type="match status" value="1"/>
</dbReference>
<dbReference type="InterPro" id="IPR001206">
    <property type="entry name" value="Diacylglycerol_kinase_cat_dom"/>
</dbReference>
<dbReference type="InterPro" id="IPR017438">
    <property type="entry name" value="ATP-NAD_kinase_N"/>
</dbReference>
<dbReference type="InterPro" id="IPR045540">
    <property type="entry name" value="YegS/DAGK_C"/>
</dbReference>
<dbReference type="InterPro" id="IPR050187">
    <property type="entry name" value="Lipid_Phosphate_FormReg"/>
</dbReference>
<dbReference type="GO" id="GO:0008654">
    <property type="term" value="P:phospholipid biosynthetic process"/>
    <property type="evidence" value="ECO:0007669"/>
    <property type="project" value="UniProtKB-KW"/>
</dbReference>
<keyword evidence="7" id="KW-0067">ATP-binding</keyword>
<evidence type="ECO:0000256" key="3">
    <source>
        <dbReference type="ARBA" id="ARBA00022516"/>
    </source>
</evidence>
<dbReference type="EMBL" id="UGGP01000001">
    <property type="protein sequence ID" value="STO08334.1"/>
    <property type="molecule type" value="Genomic_DNA"/>
</dbReference>
<feature type="domain" description="DAGKc" evidence="11">
    <location>
        <begin position="1"/>
        <end position="127"/>
    </location>
</feature>
<dbReference type="NCBIfam" id="TIGR00147">
    <property type="entry name" value="YegS/Rv2252/BmrU family lipid kinase"/>
    <property type="match status" value="1"/>
</dbReference>
<dbReference type="PANTHER" id="PTHR12358:SF107">
    <property type="entry name" value="LIPID KINASE BMRU-RELATED"/>
    <property type="match status" value="1"/>
</dbReference>
<evidence type="ECO:0000256" key="9">
    <source>
        <dbReference type="ARBA" id="ARBA00023209"/>
    </source>
</evidence>
<dbReference type="OrthoDB" id="142078at2"/>
<dbReference type="Pfam" id="PF19279">
    <property type="entry name" value="YegS_C"/>
    <property type="match status" value="1"/>
</dbReference>
<dbReference type="EC" id="2.7.1.-" evidence="12"/>
<dbReference type="SUPFAM" id="SSF111331">
    <property type="entry name" value="NAD kinase/diacylglycerol kinase-like"/>
    <property type="match status" value="1"/>
</dbReference>
<evidence type="ECO:0000256" key="1">
    <source>
        <dbReference type="ARBA" id="ARBA00001946"/>
    </source>
</evidence>
<keyword evidence="3" id="KW-0444">Lipid biosynthesis</keyword>
<dbReference type="AlphaFoldDB" id="A0A377FUU1"/>
<evidence type="ECO:0000259" key="11">
    <source>
        <dbReference type="PROSITE" id="PS50146"/>
    </source>
</evidence>
<evidence type="ECO:0000256" key="2">
    <source>
        <dbReference type="ARBA" id="ARBA00005983"/>
    </source>
</evidence>
<dbReference type="Gene3D" id="2.60.200.40">
    <property type="match status" value="1"/>
</dbReference>
<evidence type="ECO:0000313" key="12">
    <source>
        <dbReference type="EMBL" id="STO08334.1"/>
    </source>
</evidence>
<dbReference type="RefSeq" id="WP_029335266.1">
    <property type="nucleotide sequence ID" value="NZ_UGGP01000001.1"/>
</dbReference>
<evidence type="ECO:0000256" key="8">
    <source>
        <dbReference type="ARBA" id="ARBA00023098"/>
    </source>
</evidence>
<comment type="similarity">
    <text evidence="2">Belongs to the diacylglycerol/lipid kinase family.</text>
</comment>
<reference evidence="12 13" key="1">
    <citation type="submission" date="2018-06" db="EMBL/GenBank/DDBJ databases">
        <authorList>
            <consortium name="Pathogen Informatics"/>
            <person name="Doyle S."/>
        </authorList>
    </citation>
    <scope>NUCLEOTIDE SEQUENCE [LARGE SCALE GENOMIC DNA]</scope>
    <source>
        <strain evidence="12 13">NCTC13163</strain>
    </source>
</reference>
<dbReference type="STRING" id="1397694.GCA_000702585_02200"/>
<dbReference type="PANTHER" id="PTHR12358">
    <property type="entry name" value="SPHINGOSINE KINASE"/>
    <property type="match status" value="1"/>
</dbReference>
<keyword evidence="10" id="KW-1208">Phospholipid metabolism</keyword>
<dbReference type="Gene3D" id="3.40.50.10330">
    <property type="entry name" value="Probable inorganic polyphosphate/atp-NAD kinase, domain 1"/>
    <property type="match status" value="1"/>
</dbReference>
<protein>
    <submittedName>
        <fullName evidence="12">Lipid kinase BmrU</fullName>
        <ecNumber evidence="12">2.7.1.-</ecNumber>
    </submittedName>
</protein>
<keyword evidence="4 12" id="KW-0808">Transferase</keyword>